<dbReference type="Proteomes" id="UP000829354">
    <property type="component" value="Chromosome V"/>
</dbReference>
<name>A0AAE9D202_CAEBR</name>
<feature type="transmembrane region" description="Helical" evidence="2">
    <location>
        <begin position="36"/>
        <end position="64"/>
    </location>
</feature>
<keyword evidence="2" id="KW-1133">Transmembrane helix</keyword>
<proteinExistence type="predicted"/>
<reference evidence="5 7" key="2">
    <citation type="submission" date="2022-04" db="EMBL/GenBank/DDBJ databases">
        <title>Chromosome-level reference genomes for two strains of Caenorhabditis briggsae: an improved platform for comparative genomics.</title>
        <authorList>
            <person name="Stevens L."/>
            <person name="Andersen E."/>
        </authorList>
    </citation>
    <scope>NUCLEOTIDE SEQUENCE [LARGE SCALE GENOMIC DNA]</scope>
    <source>
        <strain evidence="5">VX34</strain>
        <tissue evidence="5">Whole-organism</tissue>
    </source>
</reference>
<dbReference type="EMBL" id="CP092624">
    <property type="protein sequence ID" value="UMM38094.1"/>
    <property type="molecule type" value="Genomic_DNA"/>
</dbReference>
<keyword evidence="2" id="KW-0812">Transmembrane</keyword>
<keyword evidence="3" id="KW-0732">Signal</keyword>
<organism evidence="4 6">
    <name type="scientific">Caenorhabditis briggsae</name>
    <dbReference type="NCBI Taxonomy" id="6238"/>
    <lineage>
        <taxon>Eukaryota</taxon>
        <taxon>Metazoa</taxon>
        <taxon>Ecdysozoa</taxon>
        <taxon>Nematoda</taxon>
        <taxon>Chromadorea</taxon>
        <taxon>Rhabditida</taxon>
        <taxon>Rhabditina</taxon>
        <taxon>Rhabditomorpha</taxon>
        <taxon>Rhabditoidea</taxon>
        <taxon>Rhabditidae</taxon>
        <taxon>Peloderinae</taxon>
        <taxon>Caenorhabditis</taxon>
    </lineage>
</organism>
<protein>
    <submittedName>
        <fullName evidence="4">Uncharacterized protein</fullName>
    </submittedName>
</protein>
<evidence type="ECO:0000256" key="1">
    <source>
        <dbReference type="SAM" id="MobiDB-lite"/>
    </source>
</evidence>
<dbReference type="AlphaFoldDB" id="A0AAE9D202"/>
<feature type="signal peptide" evidence="3">
    <location>
        <begin position="1"/>
        <end position="20"/>
    </location>
</feature>
<evidence type="ECO:0000313" key="4">
    <source>
        <dbReference type="EMBL" id="ULT92345.1"/>
    </source>
</evidence>
<evidence type="ECO:0000313" key="5">
    <source>
        <dbReference type="EMBL" id="UMM38094.1"/>
    </source>
</evidence>
<sequence length="103" mass="11941">MKPLLIFLVIAIFAIQTTVTQTTGKSKTSNVNEVPFYVMVLMVFIFFLLSCLISGLLYICMLCIEQYRENRFVENPEEQSSMEMFTPMRRPIPNPSFNKIHPV</sequence>
<evidence type="ECO:0000256" key="3">
    <source>
        <dbReference type="SAM" id="SignalP"/>
    </source>
</evidence>
<feature type="region of interest" description="Disordered" evidence="1">
    <location>
        <begin position="84"/>
        <end position="103"/>
    </location>
</feature>
<keyword evidence="2" id="KW-0472">Membrane</keyword>
<evidence type="ECO:0000313" key="6">
    <source>
        <dbReference type="Proteomes" id="UP000827892"/>
    </source>
</evidence>
<reference evidence="4 6" key="1">
    <citation type="submission" date="2022-02" db="EMBL/GenBank/DDBJ databases">
        <title>Chromosome-level reference genomes for two strains of Caenorhabditis briggsae: an improved platform for comparative genomics.</title>
        <authorList>
            <person name="Stevens L."/>
            <person name="Andersen E.C."/>
        </authorList>
    </citation>
    <scope>NUCLEOTIDE SEQUENCE [LARGE SCALE GENOMIC DNA]</scope>
    <source>
        <strain evidence="4">QX1410_ONT</strain>
        <tissue evidence="4">Whole-organism</tissue>
    </source>
</reference>
<dbReference type="EMBL" id="CP090895">
    <property type="protein sequence ID" value="ULT92345.1"/>
    <property type="molecule type" value="Genomic_DNA"/>
</dbReference>
<evidence type="ECO:0000313" key="7">
    <source>
        <dbReference type="Proteomes" id="UP000829354"/>
    </source>
</evidence>
<keyword evidence="7" id="KW-1185">Reference proteome</keyword>
<dbReference type="Proteomes" id="UP000827892">
    <property type="component" value="Chromosome V"/>
</dbReference>
<accession>A0AAE9D202</accession>
<evidence type="ECO:0000256" key="2">
    <source>
        <dbReference type="SAM" id="Phobius"/>
    </source>
</evidence>
<feature type="chain" id="PRO_5044706762" evidence="3">
    <location>
        <begin position="21"/>
        <end position="103"/>
    </location>
</feature>
<gene>
    <name evidence="4" type="ORF">L3Y34_009845</name>
    <name evidence="5" type="ORF">L5515_009650</name>
</gene>